<reference evidence="5 6" key="1">
    <citation type="submission" date="2018-08" db="EMBL/GenBank/DDBJ databases">
        <title>Genome sequence of Methylocystis hirsuta CSC1, a methanotroph able to accumulate PHAs.</title>
        <authorList>
            <person name="Bordel S."/>
            <person name="Rodriguez E."/>
            <person name="Gancedo J."/>
            <person name="Munoz R."/>
        </authorList>
    </citation>
    <scope>NUCLEOTIDE SEQUENCE [LARGE SCALE GENOMIC DNA]</scope>
    <source>
        <strain evidence="5 6">CSC1</strain>
    </source>
</reference>
<dbReference type="GO" id="GO:0005524">
    <property type="term" value="F:ATP binding"/>
    <property type="evidence" value="ECO:0007669"/>
    <property type="project" value="UniProtKB-KW"/>
</dbReference>
<dbReference type="GO" id="GO:0017111">
    <property type="term" value="F:ribonucleoside triphosphate phosphatase activity"/>
    <property type="evidence" value="ECO:0007669"/>
    <property type="project" value="InterPro"/>
</dbReference>
<accession>A0A3M9XJ40</accession>
<proteinExistence type="predicted"/>
<evidence type="ECO:0000313" key="5">
    <source>
        <dbReference type="EMBL" id="RNJ48129.1"/>
    </source>
</evidence>
<dbReference type="InterPro" id="IPR027417">
    <property type="entry name" value="P-loop_NTPase"/>
</dbReference>
<gene>
    <name evidence="5" type="ORF">D1O30_20095</name>
</gene>
<feature type="domain" description="AAA+ ATPase" evidence="4">
    <location>
        <begin position="11"/>
        <end position="155"/>
    </location>
</feature>
<organism evidence="5 6">
    <name type="scientific">Methylocystis hirsuta</name>
    <dbReference type="NCBI Taxonomy" id="369798"/>
    <lineage>
        <taxon>Bacteria</taxon>
        <taxon>Pseudomonadati</taxon>
        <taxon>Pseudomonadota</taxon>
        <taxon>Alphaproteobacteria</taxon>
        <taxon>Hyphomicrobiales</taxon>
        <taxon>Methylocystaceae</taxon>
        <taxon>Methylocystis</taxon>
    </lineage>
</organism>
<evidence type="ECO:0000313" key="6">
    <source>
        <dbReference type="Proteomes" id="UP000268623"/>
    </source>
</evidence>
<dbReference type="Proteomes" id="UP000268623">
    <property type="component" value="Unassembled WGS sequence"/>
</dbReference>
<dbReference type="InterPro" id="IPR003593">
    <property type="entry name" value="AAA+_ATPase"/>
</dbReference>
<dbReference type="PANTHER" id="PTHR43146">
    <property type="entry name" value="CANCER-RELATED NUCLEOSIDE-TRIPHOSPHATASE"/>
    <property type="match status" value="1"/>
</dbReference>
<dbReference type="Pfam" id="PF03266">
    <property type="entry name" value="NTPase_1"/>
    <property type="match status" value="1"/>
</dbReference>
<dbReference type="SUPFAM" id="SSF52540">
    <property type="entry name" value="P-loop containing nucleoside triphosphate hydrolases"/>
    <property type="match status" value="1"/>
</dbReference>
<dbReference type="OrthoDB" id="9783370at2"/>
<dbReference type="Gene3D" id="3.40.50.300">
    <property type="entry name" value="P-loop containing nucleotide triphosphate hydrolases"/>
    <property type="match status" value="1"/>
</dbReference>
<dbReference type="SMART" id="SM00382">
    <property type="entry name" value="AAA"/>
    <property type="match status" value="1"/>
</dbReference>
<dbReference type="AlphaFoldDB" id="A0A3M9XJ40"/>
<comment type="caution">
    <text evidence="5">The sequence shown here is derived from an EMBL/GenBank/DDBJ whole genome shotgun (WGS) entry which is preliminary data.</text>
</comment>
<evidence type="ECO:0000256" key="1">
    <source>
        <dbReference type="ARBA" id="ARBA00022741"/>
    </source>
</evidence>
<keyword evidence="6" id="KW-1185">Reference proteome</keyword>
<dbReference type="EMBL" id="QWDD01000003">
    <property type="protein sequence ID" value="RNJ48129.1"/>
    <property type="molecule type" value="Genomic_DNA"/>
</dbReference>
<evidence type="ECO:0000259" key="4">
    <source>
        <dbReference type="SMART" id="SM00382"/>
    </source>
</evidence>
<sequence>MTGMSESFDTDGRVLLLTGAPGVGKTTVIRRVAERLGSKGLRGFYTEEIREDGERRGFRLVDFDQRARVVAHVGFPKTHAVGKYGVDVRALDDAARLLGPDSGARAYLVDEIGKMECLSDRFITAMRALLSYEAPIVATVGARGGGFIAEVKRMPECELWEVTTANRNDLPASIITWLARKSQPPAA</sequence>
<evidence type="ECO:0000256" key="3">
    <source>
        <dbReference type="ARBA" id="ARBA00022840"/>
    </source>
</evidence>
<name>A0A3M9XJ40_9HYPH</name>
<dbReference type="PANTHER" id="PTHR43146:SF1">
    <property type="entry name" value="CANCER-RELATED NUCLEOSIDE-TRIPHOSPHATASE"/>
    <property type="match status" value="1"/>
</dbReference>
<evidence type="ECO:0000256" key="2">
    <source>
        <dbReference type="ARBA" id="ARBA00022801"/>
    </source>
</evidence>
<dbReference type="InterPro" id="IPR004948">
    <property type="entry name" value="Nuc-triphosphatase_THEP1"/>
</dbReference>
<keyword evidence="3" id="KW-0067">ATP-binding</keyword>
<keyword evidence="1" id="KW-0547">Nucleotide-binding</keyword>
<protein>
    <submittedName>
        <fullName evidence="5">AAA family ATPase</fullName>
    </submittedName>
</protein>
<keyword evidence="2" id="KW-0378">Hydrolase</keyword>